<reference evidence="1 2" key="1">
    <citation type="journal article" date="2023" name="Front. Microbiol.">
        <title>Phylogeography and host specificity of Pasteurellaceae pathogenic to sea-farmed fish in the north-east Atlantic.</title>
        <authorList>
            <person name="Gulla S."/>
            <person name="Colquhoun D.J."/>
            <person name="Olsen A.B."/>
            <person name="Spilsberg B."/>
            <person name="Lagesen K."/>
            <person name="Aakesson C.P."/>
            <person name="Strom S."/>
            <person name="Manji F."/>
            <person name="Birkbeck T.H."/>
            <person name="Nilsen H.K."/>
        </authorList>
    </citation>
    <scope>NUCLEOTIDE SEQUENCE [LARGE SCALE GENOMIC DNA]</scope>
    <source>
        <strain evidence="1 2">NVIB3131</strain>
    </source>
</reference>
<comment type="caution">
    <text evidence="1">The sequence shown here is derived from an EMBL/GenBank/DDBJ whole genome shotgun (WGS) entry which is preliminary data.</text>
</comment>
<dbReference type="EMBL" id="JASAXT010000037">
    <property type="protein sequence ID" value="MDP8149509.1"/>
    <property type="molecule type" value="Genomic_DNA"/>
</dbReference>
<protein>
    <submittedName>
        <fullName evidence="1">Uncharacterized protein</fullName>
    </submittedName>
</protein>
<dbReference type="RefSeq" id="WP_306354361.1">
    <property type="nucleotide sequence ID" value="NZ_JASAWV010000043.1"/>
</dbReference>
<accession>A0AAW8CHP9</accession>
<dbReference type="AlphaFoldDB" id="A0AAW8CHP9"/>
<proteinExistence type="predicted"/>
<dbReference type="Proteomes" id="UP001226020">
    <property type="component" value="Unassembled WGS sequence"/>
</dbReference>
<keyword evidence="2" id="KW-1185">Reference proteome</keyword>
<dbReference type="GeneID" id="86854002"/>
<sequence length="79" mass="9085">MSKVGMHFRVDEQLRNSFASKCQSQDIPVSVVLRELMKSYLNNGSTDNYDADFYAHIDKALQSPILNISEDELFTRLRS</sequence>
<evidence type="ECO:0000313" key="1">
    <source>
        <dbReference type="EMBL" id="MDP8149509.1"/>
    </source>
</evidence>
<organism evidence="1 2">
    <name type="scientific">Phocoenobacter atlanticus subsp. atlanticus</name>
    <dbReference type="NCBI Taxonomy" id="3061285"/>
    <lineage>
        <taxon>Bacteria</taxon>
        <taxon>Pseudomonadati</taxon>
        <taxon>Pseudomonadota</taxon>
        <taxon>Gammaproteobacteria</taxon>
        <taxon>Pasteurellales</taxon>
        <taxon>Pasteurellaceae</taxon>
        <taxon>Phocoenobacter</taxon>
        <taxon>Phocoenobacter atlanticus</taxon>
    </lineage>
</organism>
<name>A0AAW8CHP9_9PAST</name>
<evidence type="ECO:0000313" key="2">
    <source>
        <dbReference type="Proteomes" id="UP001226020"/>
    </source>
</evidence>
<gene>
    <name evidence="1" type="ORF">QJU57_10560</name>
</gene>